<comment type="caution">
    <text evidence="2">The sequence shown here is derived from an EMBL/GenBank/DDBJ whole genome shotgun (WGS) entry which is preliminary data.</text>
</comment>
<proteinExistence type="predicted"/>
<keyword evidence="3" id="KW-1185">Reference proteome</keyword>
<dbReference type="InterPro" id="IPR009061">
    <property type="entry name" value="DNA-bd_dom_put_sf"/>
</dbReference>
<dbReference type="RefSeq" id="WP_377513600.1">
    <property type="nucleotide sequence ID" value="NZ_JBHSQS010000011.1"/>
</dbReference>
<dbReference type="EMBL" id="JBHSQS010000011">
    <property type="protein sequence ID" value="MFC5925523.1"/>
    <property type="molecule type" value="Genomic_DNA"/>
</dbReference>
<gene>
    <name evidence="2" type="ORF">ACFQGL_19460</name>
</gene>
<name>A0ABW1H8G7_9ACTN</name>
<dbReference type="Proteomes" id="UP001596226">
    <property type="component" value="Unassembled WGS sequence"/>
</dbReference>
<dbReference type="SUPFAM" id="SSF46955">
    <property type="entry name" value="Putative DNA-binding domain"/>
    <property type="match status" value="1"/>
</dbReference>
<dbReference type="Pfam" id="PF12728">
    <property type="entry name" value="HTH_17"/>
    <property type="match status" value="1"/>
</dbReference>
<reference evidence="3" key="1">
    <citation type="journal article" date="2019" name="Int. J. Syst. Evol. Microbiol.">
        <title>The Global Catalogue of Microorganisms (GCM) 10K type strain sequencing project: providing services to taxonomists for standard genome sequencing and annotation.</title>
        <authorList>
            <consortium name="The Broad Institute Genomics Platform"/>
            <consortium name="The Broad Institute Genome Sequencing Center for Infectious Disease"/>
            <person name="Wu L."/>
            <person name="Ma J."/>
        </authorList>
    </citation>
    <scope>NUCLEOTIDE SEQUENCE [LARGE SCALE GENOMIC DNA]</scope>
    <source>
        <strain evidence="3">CGMCC 4.7144</strain>
    </source>
</reference>
<sequence>MSIVENLLTVDEAAERLRTSPRFVRRLIEERRIAYVKLGAHVRIEQAELSAFVAAGRVKPMTSVVNLGRAA</sequence>
<evidence type="ECO:0000259" key="1">
    <source>
        <dbReference type="Pfam" id="PF12728"/>
    </source>
</evidence>
<organism evidence="2 3">
    <name type="scientific">Micromonospora vulcania</name>
    <dbReference type="NCBI Taxonomy" id="1441873"/>
    <lineage>
        <taxon>Bacteria</taxon>
        <taxon>Bacillati</taxon>
        <taxon>Actinomycetota</taxon>
        <taxon>Actinomycetes</taxon>
        <taxon>Micromonosporales</taxon>
        <taxon>Micromonosporaceae</taxon>
        <taxon>Micromonospora</taxon>
    </lineage>
</organism>
<feature type="domain" description="Helix-turn-helix" evidence="1">
    <location>
        <begin position="7"/>
        <end position="56"/>
    </location>
</feature>
<dbReference type="NCBIfam" id="TIGR01764">
    <property type="entry name" value="excise"/>
    <property type="match status" value="1"/>
</dbReference>
<evidence type="ECO:0000313" key="3">
    <source>
        <dbReference type="Proteomes" id="UP001596226"/>
    </source>
</evidence>
<dbReference type="InterPro" id="IPR041657">
    <property type="entry name" value="HTH_17"/>
</dbReference>
<accession>A0ABW1H8G7</accession>
<protein>
    <submittedName>
        <fullName evidence="2">Helix-turn-helix domain-containing protein</fullName>
    </submittedName>
</protein>
<dbReference type="InterPro" id="IPR010093">
    <property type="entry name" value="SinI_DNA-bd"/>
</dbReference>
<evidence type="ECO:0000313" key="2">
    <source>
        <dbReference type="EMBL" id="MFC5925523.1"/>
    </source>
</evidence>